<proteinExistence type="predicted"/>
<dbReference type="AlphaFoldDB" id="A0A7W9SLJ4"/>
<keyword evidence="1" id="KW-0597">Phosphoprotein</keyword>
<dbReference type="InterPro" id="IPR001789">
    <property type="entry name" value="Sig_transdc_resp-reg_receiver"/>
</dbReference>
<comment type="caution">
    <text evidence="3">The sequence shown here is derived from an EMBL/GenBank/DDBJ whole genome shotgun (WGS) entry which is preliminary data.</text>
</comment>
<gene>
    <name evidence="3" type="ORF">HNQ39_000623</name>
</gene>
<protein>
    <submittedName>
        <fullName evidence="3">CheY-like chemotaxis protein</fullName>
    </submittedName>
</protein>
<keyword evidence="4" id="KW-1185">Reference proteome</keyword>
<dbReference type="RefSeq" id="WP_184192484.1">
    <property type="nucleotide sequence ID" value="NZ_JACHGW010000001.1"/>
</dbReference>
<sequence>MSMVKVLIIDDNPSTVMPVAEALRILDYQVLVCNSVDAAHPFLRSGFVDIFIIDKSMPGGDLFPDNRDEMKTGRLVYDEIRNVYCFSCIPVIILTNYKDGYNADYSELTEKDILVRIIDKEAKINEIVSQIKVLLIASNKVRNNIDTMIIKLFSENMENGKVNWRCEVHSHKVSV</sequence>
<dbReference type="Proteomes" id="UP000520814">
    <property type="component" value="Unassembled WGS sequence"/>
</dbReference>
<dbReference type="GO" id="GO:0000160">
    <property type="term" value="P:phosphorelay signal transduction system"/>
    <property type="evidence" value="ECO:0007669"/>
    <property type="project" value="InterPro"/>
</dbReference>
<evidence type="ECO:0000313" key="4">
    <source>
        <dbReference type="Proteomes" id="UP000520814"/>
    </source>
</evidence>
<evidence type="ECO:0000256" key="1">
    <source>
        <dbReference type="PROSITE-ProRule" id="PRU00169"/>
    </source>
</evidence>
<dbReference type="PROSITE" id="PS50110">
    <property type="entry name" value="RESPONSE_REGULATORY"/>
    <property type="match status" value="1"/>
</dbReference>
<organism evidence="3 4">
    <name type="scientific">Armatimonas rosea</name>
    <dbReference type="NCBI Taxonomy" id="685828"/>
    <lineage>
        <taxon>Bacteria</taxon>
        <taxon>Bacillati</taxon>
        <taxon>Armatimonadota</taxon>
        <taxon>Armatimonadia</taxon>
        <taxon>Armatimonadales</taxon>
        <taxon>Armatimonadaceae</taxon>
        <taxon>Armatimonas</taxon>
    </lineage>
</organism>
<evidence type="ECO:0000259" key="2">
    <source>
        <dbReference type="PROSITE" id="PS50110"/>
    </source>
</evidence>
<dbReference type="Pfam" id="PF00072">
    <property type="entry name" value="Response_reg"/>
    <property type="match status" value="1"/>
</dbReference>
<evidence type="ECO:0000313" key="3">
    <source>
        <dbReference type="EMBL" id="MBB6048861.1"/>
    </source>
</evidence>
<dbReference type="EMBL" id="JACHGW010000001">
    <property type="protein sequence ID" value="MBB6048861.1"/>
    <property type="molecule type" value="Genomic_DNA"/>
</dbReference>
<feature type="modified residue" description="4-aspartylphosphate" evidence="1">
    <location>
        <position position="54"/>
    </location>
</feature>
<reference evidence="3 4" key="1">
    <citation type="submission" date="2020-08" db="EMBL/GenBank/DDBJ databases">
        <title>Genomic Encyclopedia of Type Strains, Phase IV (KMG-IV): sequencing the most valuable type-strain genomes for metagenomic binning, comparative biology and taxonomic classification.</title>
        <authorList>
            <person name="Goeker M."/>
        </authorList>
    </citation>
    <scope>NUCLEOTIDE SEQUENCE [LARGE SCALE GENOMIC DNA]</scope>
    <source>
        <strain evidence="3 4">DSM 23562</strain>
    </source>
</reference>
<dbReference type="SUPFAM" id="SSF52172">
    <property type="entry name" value="CheY-like"/>
    <property type="match status" value="1"/>
</dbReference>
<feature type="domain" description="Response regulatory" evidence="2">
    <location>
        <begin position="5"/>
        <end position="135"/>
    </location>
</feature>
<dbReference type="Gene3D" id="3.40.50.2300">
    <property type="match status" value="1"/>
</dbReference>
<dbReference type="CDD" id="cd00156">
    <property type="entry name" value="REC"/>
    <property type="match status" value="1"/>
</dbReference>
<name>A0A7W9SLJ4_ARMRO</name>
<dbReference type="InterPro" id="IPR011006">
    <property type="entry name" value="CheY-like_superfamily"/>
</dbReference>
<accession>A0A7W9SLJ4</accession>